<evidence type="ECO:0000256" key="2">
    <source>
        <dbReference type="SAM" id="SignalP"/>
    </source>
</evidence>
<dbReference type="Proteomes" id="UP001084650">
    <property type="component" value="Unassembled WGS sequence"/>
</dbReference>
<feature type="compositionally biased region" description="Pro residues" evidence="1">
    <location>
        <begin position="130"/>
        <end position="144"/>
    </location>
</feature>
<keyword evidence="4" id="KW-1185">Reference proteome</keyword>
<organism evidence="3 4">
    <name type="scientific">Mycolicibacterium iranicum</name>
    <name type="common">Mycobacterium iranicum</name>
    <dbReference type="NCBI Taxonomy" id="912594"/>
    <lineage>
        <taxon>Bacteria</taxon>
        <taxon>Bacillati</taxon>
        <taxon>Actinomycetota</taxon>
        <taxon>Actinomycetes</taxon>
        <taxon>Mycobacteriales</taxon>
        <taxon>Mycobacteriaceae</taxon>
        <taxon>Mycolicibacterium</taxon>
    </lineage>
</organism>
<accession>A0ABT4HGD8</accession>
<reference evidence="3" key="1">
    <citation type="submission" date="2022-12" db="EMBL/GenBank/DDBJ databases">
        <title>Whole genome sequence of Mycolicibacterium iranicum strain SBH312.</title>
        <authorList>
            <person name="Jani J."/>
            <person name="Arifin Mustapha Z."/>
            <person name="Ahmed K."/>
            <person name="Kai Ling C."/>
        </authorList>
    </citation>
    <scope>NUCLEOTIDE SEQUENCE</scope>
    <source>
        <strain evidence="3">SBH312</strain>
    </source>
</reference>
<comment type="caution">
    <text evidence="3">The sequence shown here is derived from an EMBL/GenBank/DDBJ whole genome shotgun (WGS) entry which is preliminary data.</text>
</comment>
<feature type="region of interest" description="Disordered" evidence="1">
    <location>
        <begin position="122"/>
        <end position="187"/>
    </location>
</feature>
<keyword evidence="2" id="KW-0732">Signal</keyword>
<gene>
    <name evidence="3" type="ORF">OY187_11950</name>
</gene>
<evidence type="ECO:0008006" key="5">
    <source>
        <dbReference type="Google" id="ProtNLM"/>
    </source>
</evidence>
<sequence length="187" mass="19286">MNIDLAAAMAVPTVALAALTMGASSAPASAQPYGPDTCISGYVWREARGGDNVCVTPNIRDAVAQQNANPGAHKDPNAGSGPQGCASGFVWREAFDGDTICVTPAFRQQMWDANAAAFSRKAVNQAPVPAQQPDPDPGGPPPQPGYGAPAGGETPWEDIDNKDACSPDAMAPPAKYNTDLCMLPYEG</sequence>
<proteinExistence type="predicted"/>
<evidence type="ECO:0000313" key="4">
    <source>
        <dbReference type="Proteomes" id="UP001084650"/>
    </source>
</evidence>
<name>A0ABT4HGD8_MYCIR</name>
<feature type="signal peptide" evidence="2">
    <location>
        <begin position="1"/>
        <end position="17"/>
    </location>
</feature>
<dbReference type="EMBL" id="JAPQYE010000004">
    <property type="protein sequence ID" value="MCZ0728762.1"/>
    <property type="molecule type" value="Genomic_DNA"/>
</dbReference>
<feature type="chain" id="PRO_5047491109" description="Integrase" evidence="2">
    <location>
        <begin position="18"/>
        <end position="187"/>
    </location>
</feature>
<evidence type="ECO:0000256" key="1">
    <source>
        <dbReference type="SAM" id="MobiDB-lite"/>
    </source>
</evidence>
<evidence type="ECO:0000313" key="3">
    <source>
        <dbReference type="EMBL" id="MCZ0728762.1"/>
    </source>
</evidence>
<protein>
    <recommendedName>
        <fullName evidence="5">Integrase</fullName>
    </recommendedName>
</protein>
<dbReference type="RefSeq" id="WP_268786098.1">
    <property type="nucleotide sequence ID" value="NZ_JAPQYE010000004.1"/>
</dbReference>